<dbReference type="AlphaFoldDB" id="A0A166G3B7"/>
<feature type="compositionally biased region" description="Low complexity" evidence="1">
    <location>
        <begin position="122"/>
        <end position="131"/>
    </location>
</feature>
<feature type="region of interest" description="Disordered" evidence="1">
    <location>
        <begin position="117"/>
        <end position="155"/>
    </location>
</feature>
<gene>
    <name evidence="2" type="ORF">FIBSPDRAFT_957236</name>
</gene>
<evidence type="ECO:0000313" key="3">
    <source>
        <dbReference type="Proteomes" id="UP000076532"/>
    </source>
</evidence>
<keyword evidence="3" id="KW-1185">Reference proteome</keyword>
<feature type="compositionally biased region" description="Basic residues" evidence="1">
    <location>
        <begin position="28"/>
        <end position="46"/>
    </location>
</feature>
<feature type="compositionally biased region" description="Basic and acidic residues" evidence="1">
    <location>
        <begin position="47"/>
        <end position="56"/>
    </location>
</feature>
<accession>A0A166G3B7</accession>
<name>A0A166G3B7_9AGAM</name>
<proteinExistence type="predicted"/>
<sequence>MPRPRLYKTDEERKQARSRYNKSAYRSRANKRVMFKKSSKNKKPRSQVREHERQTADDGVLNEFVGDTKPARLCRVSTRGAAPSSHKAPMEGPLCRKTHPAMSFPYLESIQPRSQPPILATLDDLPPSDLPSFDEEDASDDSMSEDESDDKQSIPRRYHALQLEVTTWAPEKMYRTAALGPFIWGILQETPAYFEAQMNAMIGSGQDISRRLFQFIADLKPQHTFYAEEAETLYFRVHLAMAGVQIRRRMVKEGFIDSCPQVMEWERADDSWTSLEEYYGLDE</sequence>
<protein>
    <submittedName>
        <fullName evidence="2">Uncharacterized protein</fullName>
    </submittedName>
</protein>
<reference evidence="2 3" key="1">
    <citation type="journal article" date="2016" name="Mol. Biol. Evol.">
        <title>Comparative Genomics of Early-Diverging Mushroom-Forming Fungi Provides Insights into the Origins of Lignocellulose Decay Capabilities.</title>
        <authorList>
            <person name="Nagy L.G."/>
            <person name="Riley R."/>
            <person name="Tritt A."/>
            <person name="Adam C."/>
            <person name="Daum C."/>
            <person name="Floudas D."/>
            <person name="Sun H."/>
            <person name="Yadav J.S."/>
            <person name="Pangilinan J."/>
            <person name="Larsson K.H."/>
            <person name="Matsuura K."/>
            <person name="Barry K."/>
            <person name="Labutti K."/>
            <person name="Kuo R."/>
            <person name="Ohm R.A."/>
            <person name="Bhattacharya S.S."/>
            <person name="Shirouzu T."/>
            <person name="Yoshinaga Y."/>
            <person name="Martin F.M."/>
            <person name="Grigoriev I.V."/>
            <person name="Hibbett D.S."/>
        </authorList>
    </citation>
    <scope>NUCLEOTIDE SEQUENCE [LARGE SCALE GENOMIC DNA]</scope>
    <source>
        <strain evidence="2 3">CBS 109695</strain>
    </source>
</reference>
<dbReference type="OrthoDB" id="10483036at2759"/>
<evidence type="ECO:0000256" key="1">
    <source>
        <dbReference type="SAM" id="MobiDB-lite"/>
    </source>
</evidence>
<evidence type="ECO:0000313" key="2">
    <source>
        <dbReference type="EMBL" id="KZP17428.1"/>
    </source>
</evidence>
<feature type="region of interest" description="Disordered" evidence="1">
    <location>
        <begin position="1"/>
        <end position="59"/>
    </location>
</feature>
<dbReference type="Proteomes" id="UP000076532">
    <property type="component" value="Unassembled WGS sequence"/>
</dbReference>
<organism evidence="2 3">
    <name type="scientific">Athelia psychrophila</name>
    <dbReference type="NCBI Taxonomy" id="1759441"/>
    <lineage>
        <taxon>Eukaryota</taxon>
        <taxon>Fungi</taxon>
        <taxon>Dikarya</taxon>
        <taxon>Basidiomycota</taxon>
        <taxon>Agaricomycotina</taxon>
        <taxon>Agaricomycetes</taxon>
        <taxon>Agaricomycetidae</taxon>
        <taxon>Atheliales</taxon>
        <taxon>Atheliaceae</taxon>
        <taxon>Athelia</taxon>
    </lineage>
</organism>
<feature type="compositionally biased region" description="Acidic residues" evidence="1">
    <location>
        <begin position="132"/>
        <end position="149"/>
    </location>
</feature>
<dbReference type="EMBL" id="KV417583">
    <property type="protein sequence ID" value="KZP17428.1"/>
    <property type="molecule type" value="Genomic_DNA"/>
</dbReference>